<dbReference type="Proteomes" id="UP001196870">
    <property type="component" value="Unassembled WGS sequence"/>
</dbReference>
<dbReference type="InterPro" id="IPR016181">
    <property type="entry name" value="Acyl_CoA_acyltransferase"/>
</dbReference>
<keyword evidence="5" id="KW-1185">Reference proteome</keyword>
<evidence type="ECO:0000313" key="5">
    <source>
        <dbReference type="Proteomes" id="UP001196870"/>
    </source>
</evidence>
<reference evidence="5" key="1">
    <citation type="journal article" date="2021" name="Syst. Appl. Microbiol.">
        <title>Roseomonas hellenica sp. nov., isolated from roots of wild-growing Alkanna tinctoria.</title>
        <authorList>
            <person name="Rat A."/>
            <person name="Naranjo H.D."/>
            <person name="Lebbe L."/>
            <person name="Cnockaert M."/>
            <person name="Krigas N."/>
            <person name="Grigoriadou K."/>
            <person name="Maloupa E."/>
            <person name="Willems A."/>
        </authorList>
    </citation>
    <scope>NUCLEOTIDE SEQUENCE [LARGE SCALE GENOMIC DNA]</scope>
    <source>
        <strain evidence="5">LMG 31523</strain>
    </source>
</reference>
<keyword evidence="2" id="KW-0012">Acyltransferase</keyword>
<accession>A0ABS5F5A7</accession>
<dbReference type="RefSeq" id="WP_211855088.1">
    <property type="nucleotide sequence ID" value="NZ_JAAGBB010000033.1"/>
</dbReference>
<name>A0ABS5F5A7_9PROT</name>
<evidence type="ECO:0000259" key="3">
    <source>
        <dbReference type="PROSITE" id="PS51186"/>
    </source>
</evidence>
<gene>
    <name evidence="4" type="ORF">GXW71_23305</name>
</gene>
<dbReference type="InterPro" id="IPR051016">
    <property type="entry name" value="Diverse_Substrate_AcTransf"/>
</dbReference>
<dbReference type="InterPro" id="IPR000182">
    <property type="entry name" value="GNAT_dom"/>
</dbReference>
<dbReference type="Gene3D" id="3.40.630.30">
    <property type="match status" value="1"/>
</dbReference>
<dbReference type="Pfam" id="PF00583">
    <property type="entry name" value="Acetyltransf_1"/>
    <property type="match status" value="1"/>
</dbReference>
<dbReference type="PANTHER" id="PTHR10545:SF42">
    <property type="entry name" value="ACETYLTRANSFERASE"/>
    <property type="match status" value="1"/>
</dbReference>
<evidence type="ECO:0000256" key="2">
    <source>
        <dbReference type="ARBA" id="ARBA00023315"/>
    </source>
</evidence>
<sequence>MSAVRIVPLEQRHREGWERLYAGYAAFYKVEQTPEMRATVWGWIHDPAHEVKALVAEDAEGRAIGLAHYRPYARPLRAGYGGFLDDLFVDPAARGTRVADALIARLSEIGREKGWNVIRWITADDNYRGRGVYDRVATRTMWITYDIAL</sequence>
<dbReference type="SUPFAM" id="SSF55729">
    <property type="entry name" value="Acyl-CoA N-acyltransferases (Nat)"/>
    <property type="match status" value="1"/>
</dbReference>
<evidence type="ECO:0000313" key="4">
    <source>
        <dbReference type="EMBL" id="MBR0667305.1"/>
    </source>
</evidence>
<dbReference type="PANTHER" id="PTHR10545">
    <property type="entry name" value="DIAMINE N-ACETYLTRANSFERASE"/>
    <property type="match status" value="1"/>
</dbReference>
<protein>
    <submittedName>
        <fullName evidence="4">GNAT family N-acetyltransferase</fullName>
    </submittedName>
</protein>
<proteinExistence type="predicted"/>
<comment type="caution">
    <text evidence="4">The sequence shown here is derived from an EMBL/GenBank/DDBJ whole genome shotgun (WGS) entry which is preliminary data.</text>
</comment>
<organism evidence="4 5">
    <name type="scientific">Plastoroseomonas hellenica</name>
    <dbReference type="NCBI Taxonomy" id="2687306"/>
    <lineage>
        <taxon>Bacteria</taxon>
        <taxon>Pseudomonadati</taxon>
        <taxon>Pseudomonadota</taxon>
        <taxon>Alphaproteobacteria</taxon>
        <taxon>Acetobacterales</taxon>
        <taxon>Acetobacteraceae</taxon>
        <taxon>Plastoroseomonas</taxon>
    </lineage>
</organism>
<dbReference type="CDD" id="cd04301">
    <property type="entry name" value="NAT_SF"/>
    <property type="match status" value="1"/>
</dbReference>
<feature type="domain" description="N-acetyltransferase" evidence="3">
    <location>
        <begin position="4"/>
        <end position="149"/>
    </location>
</feature>
<dbReference type="EMBL" id="JAAGBB010000033">
    <property type="protein sequence ID" value="MBR0667305.1"/>
    <property type="molecule type" value="Genomic_DNA"/>
</dbReference>
<keyword evidence="1" id="KW-0808">Transferase</keyword>
<evidence type="ECO:0000256" key="1">
    <source>
        <dbReference type="ARBA" id="ARBA00022679"/>
    </source>
</evidence>
<dbReference type="PROSITE" id="PS51186">
    <property type="entry name" value="GNAT"/>
    <property type="match status" value="1"/>
</dbReference>